<organism evidence="9 10">
    <name type="scientific">Acetobacter suratthaniensis</name>
    <dbReference type="NCBI Taxonomy" id="1502841"/>
    <lineage>
        <taxon>Bacteria</taxon>
        <taxon>Pseudomonadati</taxon>
        <taxon>Pseudomonadota</taxon>
        <taxon>Alphaproteobacteria</taxon>
        <taxon>Acetobacterales</taxon>
        <taxon>Acetobacteraceae</taxon>
        <taxon>Acetobacter</taxon>
    </lineage>
</organism>
<feature type="transmembrane region" description="Helical" evidence="8">
    <location>
        <begin position="65"/>
        <end position="86"/>
    </location>
</feature>
<evidence type="ECO:0000256" key="6">
    <source>
        <dbReference type="ARBA" id="ARBA00023136"/>
    </source>
</evidence>
<comment type="similarity">
    <text evidence="2 7">Belongs to the purine-cytosine permease (2.A.39) family.</text>
</comment>
<feature type="transmembrane region" description="Helical" evidence="8">
    <location>
        <begin position="39"/>
        <end position="59"/>
    </location>
</feature>
<dbReference type="InterPro" id="IPR026030">
    <property type="entry name" value="Pur-cyt_permease_Fcy2/21/22"/>
</dbReference>
<dbReference type="PANTHER" id="PTHR31806">
    <property type="entry name" value="PURINE-CYTOSINE PERMEASE FCY2-RELATED"/>
    <property type="match status" value="1"/>
</dbReference>
<evidence type="ECO:0000256" key="4">
    <source>
        <dbReference type="ARBA" id="ARBA00022692"/>
    </source>
</evidence>
<dbReference type="PIRSF" id="PIRSF002744">
    <property type="entry name" value="Pur-cyt_permease"/>
    <property type="match status" value="1"/>
</dbReference>
<dbReference type="EMBL" id="JAFVMG010000002">
    <property type="protein sequence ID" value="MBO1327715.1"/>
    <property type="molecule type" value="Genomic_DNA"/>
</dbReference>
<keyword evidence="10" id="KW-1185">Reference proteome</keyword>
<feature type="transmembrane region" description="Helical" evidence="8">
    <location>
        <begin position="289"/>
        <end position="322"/>
    </location>
</feature>
<evidence type="ECO:0000313" key="10">
    <source>
        <dbReference type="Proteomes" id="UP000664399"/>
    </source>
</evidence>
<gene>
    <name evidence="9" type="ORF">J2D75_04395</name>
</gene>
<feature type="transmembrane region" description="Helical" evidence="8">
    <location>
        <begin position="358"/>
        <end position="382"/>
    </location>
</feature>
<feature type="transmembrane region" description="Helical" evidence="8">
    <location>
        <begin position="436"/>
        <end position="457"/>
    </location>
</feature>
<feature type="transmembrane region" description="Helical" evidence="8">
    <location>
        <begin position="106"/>
        <end position="130"/>
    </location>
</feature>
<evidence type="ECO:0000256" key="7">
    <source>
        <dbReference type="PIRNR" id="PIRNR002744"/>
    </source>
</evidence>
<evidence type="ECO:0000256" key="3">
    <source>
        <dbReference type="ARBA" id="ARBA00022448"/>
    </source>
</evidence>
<dbReference type="Gene3D" id="1.10.4160.10">
    <property type="entry name" value="Hydantoin permease"/>
    <property type="match status" value="1"/>
</dbReference>
<accession>A0ABS3LJJ8</accession>
<evidence type="ECO:0000256" key="2">
    <source>
        <dbReference type="ARBA" id="ARBA00008974"/>
    </source>
</evidence>
<feature type="transmembrane region" description="Helical" evidence="8">
    <location>
        <begin position="150"/>
        <end position="168"/>
    </location>
</feature>
<evidence type="ECO:0000256" key="5">
    <source>
        <dbReference type="ARBA" id="ARBA00022989"/>
    </source>
</evidence>
<dbReference type="InterPro" id="IPR001248">
    <property type="entry name" value="Pur-cyt_permease"/>
</dbReference>
<keyword evidence="5 8" id="KW-1133">Transmembrane helix</keyword>
<dbReference type="RefSeq" id="WP_207853219.1">
    <property type="nucleotide sequence ID" value="NZ_JAFVMG010000002.1"/>
</dbReference>
<proteinExistence type="inferred from homology"/>
<feature type="transmembrane region" description="Helical" evidence="8">
    <location>
        <begin position="245"/>
        <end position="269"/>
    </location>
</feature>
<comment type="caution">
    <text evidence="9">The sequence shown here is derived from an EMBL/GenBank/DDBJ whole genome shotgun (WGS) entry which is preliminary data.</text>
</comment>
<feature type="transmembrane region" description="Helical" evidence="8">
    <location>
        <begin position="175"/>
        <end position="197"/>
    </location>
</feature>
<dbReference type="PANTHER" id="PTHR31806:SF1">
    <property type="entry name" value="PURINE-CYTOSINE PERMEASE FCY2-RELATED"/>
    <property type="match status" value="1"/>
</dbReference>
<evidence type="ECO:0000313" key="9">
    <source>
        <dbReference type="EMBL" id="MBO1327715.1"/>
    </source>
</evidence>
<comment type="subcellular location">
    <subcellularLocation>
        <location evidence="1">Membrane</location>
        <topology evidence="1">Multi-pass membrane protein</topology>
    </subcellularLocation>
</comment>
<keyword evidence="3 7" id="KW-0813">Transport</keyword>
<feature type="transmembrane region" description="Helical" evidence="8">
    <location>
        <begin position="403"/>
        <end position="424"/>
    </location>
</feature>
<protein>
    <submittedName>
        <fullName evidence="9">Cytosine permease</fullName>
    </submittedName>
</protein>
<evidence type="ECO:0000256" key="1">
    <source>
        <dbReference type="ARBA" id="ARBA00004141"/>
    </source>
</evidence>
<evidence type="ECO:0000256" key="8">
    <source>
        <dbReference type="SAM" id="Phobius"/>
    </source>
</evidence>
<keyword evidence="4 8" id="KW-0812">Transmembrane</keyword>
<keyword evidence="6 7" id="KW-0472">Membrane</keyword>
<dbReference type="Proteomes" id="UP000664399">
    <property type="component" value="Unassembled WGS sequence"/>
</dbReference>
<sequence length="470" mass="50561">MSESVLDPQGGKNSSFHIEDETIFPIPDNVRRGNARSLATVWLGANQTVLTFMTGMIYTQLCNLSVGWAILAIILGNVLGGIFMALHAAQGPHLGIPQMQQTRGQFGVYGSLLVILIVIFMYIGFASTLFAIGRDQSGTFFGPLSSHPAIYASAFMVWVLCTVGHALLERFIAAFSYIAGIVFVVVGAIYIFSPFGALKLPFFAAPSAHDFLMAISVGVLWQVAYAPYVSDYSRYLPVHTGEKEAFYGCLSGSAIGAALPMIVGAYVAGTISGDNYYESLRQVSGLLPAVIYIVFFASTIVCASMQIYCATLSSLTLLHTFAPSWKPSKKARTVVAAVLVCASALLTMSLSGDALDNISNFLLLLLAVLSPWTAINLVDYYLIEHGRYDIPSLYRNDGGVYGYVNGLAVACYVLGIVVQVPFLSNSLYTGVIANQLGGIDISWILGIVVPGVLYWVLARRKKNKALRAAA</sequence>
<feature type="transmembrane region" description="Helical" evidence="8">
    <location>
        <begin position="334"/>
        <end position="352"/>
    </location>
</feature>
<reference evidence="9 10" key="1">
    <citation type="submission" date="2021-03" db="EMBL/GenBank/DDBJ databases">
        <title>The complete genome sequence of Acetobacter suratthaniensis TBRC 1719.</title>
        <authorList>
            <person name="Charoenyingcharoen P."/>
            <person name="Yukphan P."/>
        </authorList>
    </citation>
    <scope>NUCLEOTIDE SEQUENCE [LARGE SCALE GENOMIC DNA]</scope>
    <source>
        <strain evidence="9 10">TBRC 1719</strain>
    </source>
</reference>
<name>A0ABS3LJJ8_9PROT</name>
<feature type="transmembrane region" description="Helical" evidence="8">
    <location>
        <begin position="203"/>
        <end position="224"/>
    </location>
</feature>
<dbReference type="Pfam" id="PF02133">
    <property type="entry name" value="Transp_cyt_pur"/>
    <property type="match status" value="1"/>
</dbReference>